<evidence type="ECO:0000259" key="2">
    <source>
        <dbReference type="Pfam" id="PF04917"/>
    </source>
</evidence>
<sequence>MKKFRHDDDKGFILLEILAGLIVIGIATPMIYSEIEDWLNEQLYQSAALHADEYNNAIKNYVADKTSSLSSKTITVNELIQQGYLNNGFSRSPFGHSYITGIRKNNLSGRLEALTCTTGGQDIKEDGLRRIAGQINGLGGFMLQNNSVTGAFGGWTDLGSNYQITCNKGHIAMRMAGKDLEESDRLYRYSVQGRPDLNRMHTGIDMNNNSITNINEASGKNARFSGDVTSNRWLHPNGGGFTMTDSQWIRAVNNKGITTEGELKGGKVSGGTVRSEGRLSTGEYLQLDKTATAGTSCSPDGLVGRDSTGAILSCQSGVWQNSDKKERFTVSGGNGCFQTSSYAVCPSGSKLVSGGYRLSQWVHNGYNSPDGSYPDYKNNRWIATGSGSLSCFQAIAICEK</sequence>
<evidence type="ECO:0000313" key="4">
    <source>
        <dbReference type="Proteomes" id="UP000534496"/>
    </source>
</evidence>
<organism evidence="3 4">
    <name type="scientific">Escherichia coli</name>
    <dbReference type="NCBI Taxonomy" id="562"/>
    <lineage>
        <taxon>Bacteria</taxon>
        <taxon>Pseudomonadati</taxon>
        <taxon>Pseudomonadota</taxon>
        <taxon>Gammaproteobacteria</taxon>
        <taxon>Enterobacterales</taxon>
        <taxon>Enterobacteriaceae</taxon>
        <taxon>Escherichia</taxon>
    </lineage>
</organism>
<protein>
    <submittedName>
        <fullName evidence="3">Shufflon system plasmid conjugative transfer pilus tip adhesin PilV</fullName>
    </submittedName>
</protein>
<feature type="domain" description="Bacterial shufflon protein N-terminal" evidence="2">
    <location>
        <begin position="233"/>
        <end position="317"/>
    </location>
</feature>
<evidence type="ECO:0000313" key="3">
    <source>
        <dbReference type="EMBL" id="EFH3676103.1"/>
    </source>
</evidence>
<dbReference type="InterPro" id="IPR007001">
    <property type="entry name" value="Shufflon_N"/>
</dbReference>
<comment type="caution">
    <text evidence="3">The sequence shown here is derived from an EMBL/GenBank/DDBJ whole genome shotgun (WGS) entry which is preliminary data.</text>
</comment>
<feature type="transmembrane region" description="Helical" evidence="1">
    <location>
        <begin position="12"/>
        <end position="32"/>
    </location>
</feature>
<gene>
    <name evidence="3" type="primary">pilV</name>
    <name evidence="3" type="ORF">F9461_23300</name>
</gene>
<keyword evidence="1" id="KW-0812">Transmembrane</keyword>
<evidence type="ECO:0000256" key="1">
    <source>
        <dbReference type="SAM" id="Phobius"/>
    </source>
</evidence>
<dbReference type="RefSeq" id="WP_077473221.1">
    <property type="nucleotide sequence ID" value="NZ_JAENON010000106.1"/>
</dbReference>
<keyword evidence="1" id="KW-0472">Membrane</keyword>
<name>A0A8S7RQ39_ECOLX</name>
<proteinExistence type="predicted"/>
<dbReference type="Pfam" id="PF04917">
    <property type="entry name" value="Shufflon_N"/>
    <property type="match status" value="2"/>
</dbReference>
<dbReference type="Proteomes" id="UP000534496">
    <property type="component" value="Unassembled WGS sequence"/>
</dbReference>
<dbReference type="AlphaFoldDB" id="A0A8S7RQ39"/>
<dbReference type="EMBL" id="AASVQO010000024">
    <property type="protein sequence ID" value="EFH3676103.1"/>
    <property type="molecule type" value="Genomic_DNA"/>
</dbReference>
<accession>A0A8S7RQ39</accession>
<keyword evidence="1" id="KW-1133">Transmembrane helix</keyword>
<reference evidence="3 4" key="1">
    <citation type="submission" date="2019-12" db="EMBL/GenBank/DDBJ databases">
        <authorList>
            <consortium name="NARMS: The National Antimicrobial Resistance Monitoring System"/>
        </authorList>
    </citation>
    <scope>NUCLEOTIDE SEQUENCE [LARGE SCALE GENOMIC DNA]</scope>
    <source>
        <strain evidence="3 4">CVM N19EC0189</strain>
    </source>
</reference>
<feature type="domain" description="Bacterial shufflon protein N-terminal" evidence="2">
    <location>
        <begin position="37"/>
        <end position="230"/>
    </location>
</feature>